<comment type="caution">
    <text evidence="5">The sequence shown here is derived from an EMBL/GenBank/DDBJ whole genome shotgun (WGS) entry which is preliminary data.</text>
</comment>
<dbReference type="Pfam" id="PF07687">
    <property type="entry name" value="M20_dimer"/>
    <property type="match status" value="1"/>
</dbReference>
<dbReference type="InterPro" id="IPR051458">
    <property type="entry name" value="Cyt/Met_Dipeptidase"/>
</dbReference>
<keyword evidence="2" id="KW-0479">Metal-binding</keyword>
<name>A0A3B0BYI2_9FLAO</name>
<keyword evidence="1" id="KW-0645">Protease</keyword>
<evidence type="ECO:0000313" key="6">
    <source>
        <dbReference type="Proteomes" id="UP000276603"/>
    </source>
</evidence>
<dbReference type="Gene3D" id="3.40.630.10">
    <property type="entry name" value="Zn peptidases"/>
    <property type="match status" value="1"/>
</dbReference>
<keyword evidence="6" id="KW-1185">Reference proteome</keyword>
<evidence type="ECO:0000259" key="4">
    <source>
        <dbReference type="Pfam" id="PF07687"/>
    </source>
</evidence>
<dbReference type="Proteomes" id="UP000276603">
    <property type="component" value="Unassembled WGS sequence"/>
</dbReference>
<gene>
    <name evidence="5" type="ORF">D7Z94_19205</name>
</gene>
<organism evidence="5 6">
    <name type="scientific">Ulvibacterium marinum</name>
    <dbReference type="NCBI Taxonomy" id="2419782"/>
    <lineage>
        <taxon>Bacteria</taxon>
        <taxon>Pseudomonadati</taxon>
        <taxon>Bacteroidota</taxon>
        <taxon>Flavobacteriia</taxon>
        <taxon>Flavobacteriales</taxon>
        <taxon>Flavobacteriaceae</taxon>
        <taxon>Ulvibacterium</taxon>
    </lineage>
</organism>
<evidence type="ECO:0000256" key="3">
    <source>
        <dbReference type="ARBA" id="ARBA00022801"/>
    </source>
</evidence>
<dbReference type="InterPro" id="IPR002933">
    <property type="entry name" value="Peptidase_M20"/>
</dbReference>
<keyword evidence="3 5" id="KW-0378">Hydrolase</keyword>
<sequence>MKKTILFFTFLTTVSIFSQDTLQLKSQVGHSIDELREFIAIPNDALDHADINRNLTWLTKAFNARGFNSSILPTEGESLFFAALPMEDEKPTLLLYMHFDGQSVDPTKWNQPDPYKTVLKSKTEDGWQTESFEDLNEDLNYDWRLFGRSTSDDKGPIIMLLNAIDLLQKNNMEIPFNIKVILDGEEEKSSKPLPKAVKEYRELLEADFLVIADGPVHVSEKPTLVYGCRGITTMTLTTHGPIKPQHSGHYGNYAPNPGFLLAELLASMKDENGKVAIAGYYDGISLDDPTLEVLKSVPDIAETINSNLAIRTPEKVGGFYQESLQYPSLNVRGLGSGWTGDKARTIVPATATAELDLRLVPETDGNRLKDLVKKHIEQQGFFITDTVPTKKQRLEYDKIMTVQEGPVTDAFRTDLDNPYGAFLANTLKNAFEEDVVQIRIMGGTVPIAPFINELQIPAFIVPMVNPDNNQHSPNENLKIGQLAYGIKAFYQILSTSPN</sequence>
<dbReference type="OrthoDB" id="9761532at2"/>
<dbReference type="EMBL" id="RBCJ01000004">
    <property type="protein sequence ID" value="RKN78765.1"/>
    <property type="molecule type" value="Genomic_DNA"/>
</dbReference>
<proteinExistence type="predicted"/>
<feature type="domain" description="Peptidase M20 dimerisation" evidence="4">
    <location>
        <begin position="227"/>
        <end position="379"/>
    </location>
</feature>
<dbReference type="RefSeq" id="WP_120713262.1">
    <property type="nucleotide sequence ID" value="NZ_RBCJ01000004.1"/>
</dbReference>
<reference evidence="5 6" key="1">
    <citation type="submission" date="2018-10" db="EMBL/GenBank/DDBJ databases">
        <title>Ulvibacterium marinum gen. nov., sp. nov., a novel marine bacterium of the family Flavobacteriaceae, isolated from a culture of the green alga Ulva prolifera.</title>
        <authorList>
            <person name="Zhang Z."/>
        </authorList>
    </citation>
    <scope>NUCLEOTIDE SEQUENCE [LARGE SCALE GENOMIC DNA]</scope>
    <source>
        <strain evidence="5 6">CCMM003</strain>
    </source>
</reference>
<evidence type="ECO:0000313" key="5">
    <source>
        <dbReference type="EMBL" id="RKN78765.1"/>
    </source>
</evidence>
<accession>A0A3B0BYI2</accession>
<dbReference type="InterPro" id="IPR011650">
    <property type="entry name" value="Peptidase_M20_dimer"/>
</dbReference>
<dbReference type="AlphaFoldDB" id="A0A3B0BYI2"/>
<dbReference type="GO" id="GO:0046872">
    <property type="term" value="F:metal ion binding"/>
    <property type="evidence" value="ECO:0007669"/>
    <property type="project" value="UniProtKB-KW"/>
</dbReference>
<dbReference type="PANTHER" id="PTHR43270">
    <property type="entry name" value="BETA-ALA-HIS DIPEPTIDASE"/>
    <property type="match status" value="1"/>
</dbReference>
<protein>
    <submittedName>
        <fullName evidence="5">M20/M25/M40 family metallo-hydrolase</fullName>
    </submittedName>
</protein>
<dbReference type="Pfam" id="PF01546">
    <property type="entry name" value="Peptidase_M20"/>
    <property type="match status" value="1"/>
</dbReference>
<evidence type="ECO:0000256" key="1">
    <source>
        <dbReference type="ARBA" id="ARBA00022670"/>
    </source>
</evidence>
<dbReference type="GO" id="GO:0006508">
    <property type="term" value="P:proteolysis"/>
    <property type="evidence" value="ECO:0007669"/>
    <property type="project" value="UniProtKB-KW"/>
</dbReference>
<dbReference type="PANTHER" id="PTHR43270:SF8">
    <property type="entry name" value="DI- AND TRIPEPTIDASE DUG2-RELATED"/>
    <property type="match status" value="1"/>
</dbReference>
<dbReference type="Gene3D" id="3.30.70.360">
    <property type="match status" value="1"/>
</dbReference>
<dbReference type="SUPFAM" id="SSF53187">
    <property type="entry name" value="Zn-dependent exopeptidases"/>
    <property type="match status" value="1"/>
</dbReference>
<dbReference type="GO" id="GO:0008233">
    <property type="term" value="F:peptidase activity"/>
    <property type="evidence" value="ECO:0007669"/>
    <property type="project" value="UniProtKB-KW"/>
</dbReference>
<evidence type="ECO:0000256" key="2">
    <source>
        <dbReference type="ARBA" id="ARBA00022723"/>
    </source>
</evidence>